<dbReference type="Proteomes" id="UP000076154">
    <property type="component" value="Unassembled WGS sequence"/>
</dbReference>
<dbReference type="AlphaFoldDB" id="A0A369J2H3"/>
<feature type="region of interest" description="Disordered" evidence="1">
    <location>
        <begin position="164"/>
        <end position="186"/>
    </location>
</feature>
<reference evidence="2" key="1">
    <citation type="submission" date="2018-04" db="EMBL/GenBank/DDBJ databases">
        <title>Whole genome sequencing of Hypsizygus marmoreus.</title>
        <authorList>
            <person name="Choi I.-G."/>
            <person name="Min B."/>
            <person name="Kim J.-G."/>
            <person name="Kim S."/>
            <person name="Oh Y.-L."/>
            <person name="Kong W.-S."/>
            <person name="Park H."/>
            <person name="Jeong J."/>
            <person name="Song E.-S."/>
        </authorList>
    </citation>
    <scope>NUCLEOTIDE SEQUENCE [LARGE SCALE GENOMIC DNA]</scope>
    <source>
        <strain evidence="2">51987-8</strain>
    </source>
</reference>
<dbReference type="EMBL" id="LUEZ02000129">
    <property type="protein sequence ID" value="RDB16219.1"/>
    <property type="molecule type" value="Genomic_DNA"/>
</dbReference>
<protein>
    <submittedName>
        <fullName evidence="2">Uncharacterized protein</fullName>
    </submittedName>
</protein>
<name>A0A369J2H3_HYPMA</name>
<sequence>MQGLCLIATGYGCSRLGEAEETSANGGETNDIGGVPAHLIPFLQEFVVSQIVIIAFSHSLWRSPSPSPHSVAPFILYPLYPSRSTPQPHHLCIASPIHHFHLHRPESSGRIYTVQMYCTHDVFVKLAGSCLPGGIAKDSQNENSRAATIGGNEDGATEVQVSRVEWNGKAASGGGKGGEGSDIRRK</sequence>
<evidence type="ECO:0000256" key="1">
    <source>
        <dbReference type="SAM" id="MobiDB-lite"/>
    </source>
</evidence>
<dbReference type="InParanoid" id="A0A369J2H3"/>
<proteinExistence type="predicted"/>
<gene>
    <name evidence="2" type="ORF">Hypma_003111</name>
</gene>
<accession>A0A369J2H3</accession>
<evidence type="ECO:0000313" key="3">
    <source>
        <dbReference type="Proteomes" id="UP000076154"/>
    </source>
</evidence>
<evidence type="ECO:0000313" key="2">
    <source>
        <dbReference type="EMBL" id="RDB16219.1"/>
    </source>
</evidence>
<keyword evidence="3" id="KW-1185">Reference proteome</keyword>
<organism evidence="2 3">
    <name type="scientific">Hypsizygus marmoreus</name>
    <name type="common">White beech mushroom</name>
    <name type="synonym">Agaricus marmoreus</name>
    <dbReference type="NCBI Taxonomy" id="39966"/>
    <lineage>
        <taxon>Eukaryota</taxon>
        <taxon>Fungi</taxon>
        <taxon>Dikarya</taxon>
        <taxon>Basidiomycota</taxon>
        <taxon>Agaricomycotina</taxon>
        <taxon>Agaricomycetes</taxon>
        <taxon>Agaricomycetidae</taxon>
        <taxon>Agaricales</taxon>
        <taxon>Tricholomatineae</taxon>
        <taxon>Lyophyllaceae</taxon>
        <taxon>Hypsizygus</taxon>
    </lineage>
</organism>
<comment type="caution">
    <text evidence="2">The sequence shown here is derived from an EMBL/GenBank/DDBJ whole genome shotgun (WGS) entry which is preliminary data.</text>
</comment>